<dbReference type="Proteomes" id="UP000677180">
    <property type="component" value="Chromosome"/>
</dbReference>
<reference evidence="3" key="2">
    <citation type="submission" date="2021-03" db="EMBL/GenBank/DDBJ databases">
        <title>Human Oral Microbial Genomes.</title>
        <authorList>
            <person name="Johnston C.D."/>
            <person name="Chen T."/>
            <person name="Dewhirst F.E."/>
        </authorList>
    </citation>
    <scope>NUCLEOTIDE SEQUENCE</scope>
    <source>
        <strain evidence="3">F0714</strain>
    </source>
</reference>
<evidence type="ECO:0000256" key="1">
    <source>
        <dbReference type="SAM" id="MobiDB-lite"/>
    </source>
</evidence>
<feature type="region of interest" description="Disordered" evidence="1">
    <location>
        <begin position="56"/>
        <end position="99"/>
    </location>
</feature>
<feature type="transmembrane region" description="Helical" evidence="2">
    <location>
        <begin position="31"/>
        <end position="52"/>
    </location>
</feature>
<feature type="compositionally biased region" description="Basic and acidic residues" evidence="1">
    <location>
        <begin position="1"/>
        <end position="17"/>
    </location>
</feature>
<keyword evidence="5" id="KW-1185">Reference proteome</keyword>
<feature type="compositionally biased region" description="Low complexity" evidence="1">
    <location>
        <begin position="56"/>
        <end position="70"/>
    </location>
</feature>
<dbReference type="Proteomes" id="UP000273044">
    <property type="component" value="Chromosome"/>
</dbReference>
<organism evidence="4 5">
    <name type="scientific">Arachnia propionica</name>
    <dbReference type="NCBI Taxonomy" id="1750"/>
    <lineage>
        <taxon>Bacteria</taxon>
        <taxon>Bacillati</taxon>
        <taxon>Actinomycetota</taxon>
        <taxon>Actinomycetes</taxon>
        <taxon>Propionibacteriales</taxon>
        <taxon>Propionibacteriaceae</taxon>
        <taxon>Arachnia</taxon>
    </lineage>
</organism>
<evidence type="ECO:0008006" key="6">
    <source>
        <dbReference type="Google" id="ProtNLM"/>
    </source>
</evidence>
<reference evidence="4 5" key="1">
    <citation type="submission" date="2018-12" db="EMBL/GenBank/DDBJ databases">
        <authorList>
            <consortium name="Pathogen Informatics"/>
        </authorList>
    </citation>
    <scope>NUCLEOTIDE SEQUENCE [LARGE SCALE GENOMIC DNA]</scope>
    <source>
        <strain evidence="4 5">NCTC12967</strain>
    </source>
</reference>
<dbReference type="EMBL" id="LR134406">
    <property type="protein sequence ID" value="VEH69230.1"/>
    <property type="molecule type" value="Genomic_DNA"/>
</dbReference>
<evidence type="ECO:0000256" key="2">
    <source>
        <dbReference type="SAM" id="Phobius"/>
    </source>
</evidence>
<dbReference type="AlphaFoldDB" id="A0A3S4UD36"/>
<evidence type="ECO:0000313" key="3">
    <source>
        <dbReference type="EMBL" id="QUC10709.1"/>
    </source>
</evidence>
<accession>A0A3S4UD36</accession>
<proteinExistence type="predicted"/>
<gene>
    <name evidence="3" type="ORF">J5A53_13210</name>
    <name evidence="4" type="ORF">NCTC12967_00494</name>
</gene>
<sequence length="269" mass="27949">MRYWDGKAWKGAPEPRRPATTPGSPGRKGGWVMWVVLAVGVVAVALLAWSVLGRGLQPTTPTDTVSTEPTGSAWNEKAPDSPSPSPTAPDPSAGQQVPCPQVDIRTVPSADASRLTAAGLSVPAPSGGTNATAISRLLTDATARTYQYPGSTWASFLSIGRAPASEGFTDPATTARRVIECHLTGNRFGGYESHEVLVSEAVTVDGRQGHRVRIHSVNSRAPGGGAVFDAVALDVGNPAGLSVYWGGAVDADADARSMLDQAKENLRIA</sequence>
<dbReference type="EMBL" id="CP072385">
    <property type="protein sequence ID" value="QUC10709.1"/>
    <property type="molecule type" value="Genomic_DNA"/>
</dbReference>
<keyword evidence="2" id="KW-1133">Transmembrane helix</keyword>
<protein>
    <recommendedName>
        <fullName evidence="6">DUF2510 domain-containing protein</fullName>
    </recommendedName>
</protein>
<evidence type="ECO:0000313" key="4">
    <source>
        <dbReference type="EMBL" id="VEH69230.1"/>
    </source>
</evidence>
<keyword evidence="2" id="KW-0472">Membrane</keyword>
<evidence type="ECO:0000313" key="5">
    <source>
        <dbReference type="Proteomes" id="UP000273044"/>
    </source>
</evidence>
<dbReference type="OMA" id="WIRSEIY"/>
<keyword evidence="2" id="KW-0812">Transmembrane</keyword>
<feature type="region of interest" description="Disordered" evidence="1">
    <location>
        <begin position="1"/>
        <end position="28"/>
    </location>
</feature>
<name>A0A3S4UD36_9ACTN</name>